<protein>
    <submittedName>
        <fullName evidence="1">Uncharacterized protein</fullName>
    </submittedName>
</protein>
<dbReference type="EMBL" id="KZ303853">
    <property type="protein sequence ID" value="PHZ10852.1"/>
    <property type="molecule type" value="Genomic_DNA"/>
</dbReference>
<evidence type="ECO:0000313" key="2">
    <source>
        <dbReference type="Proteomes" id="UP000242254"/>
    </source>
</evidence>
<reference evidence="1 2" key="1">
    <citation type="journal article" date="2016" name="Proc. Natl. Acad. Sci. U.S.A.">
        <title>Lipid metabolic changes in an early divergent fungus govern the establishment of a mutualistic symbiosis with endobacteria.</title>
        <authorList>
            <person name="Lastovetsky O.A."/>
            <person name="Gaspar M.L."/>
            <person name="Mondo S.J."/>
            <person name="LaButti K.M."/>
            <person name="Sandor L."/>
            <person name="Grigoriev I.V."/>
            <person name="Henry S.A."/>
            <person name="Pawlowska T.E."/>
        </authorList>
    </citation>
    <scope>NUCLEOTIDE SEQUENCE [LARGE SCALE GENOMIC DNA]</scope>
    <source>
        <strain evidence="1 2">ATCC 52813</strain>
    </source>
</reference>
<organism evidence="1 2">
    <name type="scientific">Rhizopus microsporus ATCC 52813</name>
    <dbReference type="NCBI Taxonomy" id="1340429"/>
    <lineage>
        <taxon>Eukaryota</taxon>
        <taxon>Fungi</taxon>
        <taxon>Fungi incertae sedis</taxon>
        <taxon>Mucoromycota</taxon>
        <taxon>Mucoromycotina</taxon>
        <taxon>Mucoromycetes</taxon>
        <taxon>Mucorales</taxon>
        <taxon>Mucorineae</taxon>
        <taxon>Rhizopodaceae</taxon>
        <taxon>Rhizopus</taxon>
    </lineage>
</organism>
<gene>
    <name evidence="1" type="ORF">RHIMIDRAFT_238996</name>
</gene>
<dbReference type="Proteomes" id="UP000242254">
    <property type="component" value="Unassembled WGS sequence"/>
</dbReference>
<sequence length="267" mass="31206">MSDLHQPNAPTFRRSDTTSSTIDFIFLSSSLSLSFANAVIEYINQEWTDHALLHVEPHLETKTSNDPGIWRANPIFLQKEDFCNQLHSRLSSYYYRCLQSSQLPPSEQWDMVKEEVKKFTRKYGRKHTSWRKKQLQALQSKRQRILRGNLPYSALQEHLPRVKAQIKNLQKELTDLAVLKAEQIWRERGEIDAGYLKHSISQRRRQRRIPHLIHPSSGDLCSSPEQMISAAETFYQDLYSPEPTDLRALNFMRSQIPEDLHLSSEDS</sequence>
<accession>A0A2G4SQ38</accession>
<dbReference type="RefSeq" id="XP_023464560.1">
    <property type="nucleotide sequence ID" value="XM_023609081.1"/>
</dbReference>
<dbReference type="GeneID" id="35440071"/>
<dbReference type="AlphaFoldDB" id="A0A2G4SQ38"/>
<name>A0A2G4SQ38_RHIZD</name>
<proteinExistence type="predicted"/>
<keyword evidence="2" id="KW-1185">Reference proteome</keyword>
<evidence type="ECO:0000313" key="1">
    <source>
        <dbReference type="EMBL" id="PHZ10852.1"/>
    </source>
</evidence>
<dbReference type="STRING" id="1340429.A0A2G4SQ38"/>